<keyword evidence="5" id="KW-1185">Reference proteome</keyword>
<evidence type="ECO:0000256" key="2">
    <source>
        <dbReference type="ARBA" id="ARBA00023445"/>
    </source>
</evidence>
<dbReference type="InterPro" id="IPR001509">
    <property type="entry name" value="Epimerase_deHydtase"/>
</dbReference>
<evidence type="ECO:0000313" key="5">
    <source>
        <dbReference type="Proteomes" id="UP000319486"/>
    </source>
</evidence>
<keyword evidence="1" id="KW-0560">Oxidoreductase</keyword>
<accession>A0A502BZE3</accession>
<reference evidence="4 5" key="1">
    <citation type="journal article" date="2019" name="Environ. Microbiol.">
        <title>Species interactions and distinct microbial communities in high Arctic permafrost affected cryosols are associated with the CH4 and CO2 gas fluxes.</title>
        <authorList>
            <person name="Altshuler I."/>
            <person name="Hamel J."/>
            <person name="Turney S."/>
            <person name="Magnuson E."/>
            <person name="Levesque R."/>
            <person name="Greer C."/>
            <person name="Whyte L.G."/>
        </authorList>
    </citation>
    <scope>NUCLEOTIDE SEQUENCE [LARGE SCALE GENOMIC DNA]</scope>
    <source>
        <strain evidence="4 5">S13Y</strain>
    </source>
</reference>
<evidence type="ECO:0000259" key="3">
    <source>
        <dbReference type="Pfam" id="PF01370"/>
    </source>
</evidence>
<dbReference type="Pfam" id="PF01370">
    <property type="entry name" value="Epimerase"/>
    <property type="match status" value="1"/>
</dbReference>
<feature type="domain" description="NAD-dependent epimerase/dehydratase" evidence="3">
    <location>
        <begin position="4"/>
        <end position="243"/>
    </location>
</feature>
<dbReference type="RefSeq" id="WP_140654035.1">
    <property type="nucleotide sequence ID" value="NZ_RCZO01000009.1"/>
</dbReference>
<proteinExistence type="inferred from homology"/>
<evidence type="ECO:0000256" key="1">
    <source>
        <dbReference type="ARBA" id="ARBA00023002"/>
    </source>
</evidence>
<sequence>MSTVLVTGGSGFIGSRAILQLLAAGHEVRTTVRSLKREGGVRAMLKEGGAESTDRLSFVVADLESDDGWPQAVAGCNYVLHIASPFPSTLPKHEDELIVPAREGALRVLRAARDAGVKRVVLTSSFAAIGYGQKVLQAPFNESNWTDPAGDDVQPYAKSKTLAERAAWDFIAREGGTLELSVVNPVGVFGPVLGPDYSTSILLVQRLMDGAMPGCPQLSFGAVDVRDVADLHIRAMTHPAAKGERFLAVAGDFLSIRDIARILKNRMGAAARRVPTRQLPNWLVRLAALRDPAVKQILPELGKPKNATGEKAQRVLGWAPRSSEEAIVATAESLLRLGLLKESPVALDANGKENRGS</sequence>
<protein>
    <submittedName>
        <fullName evidence="4">Aldehyde reductase</fullName>
    </submittedName>
</protein>
<organism evidence="4 5">
    <name type="scientific">Rhodanobacter glycinis</name>
    <dbReference type="NCBI Taxonomy" id="582702"/>
    <lineage>
        <taxon>Bacteria</taxon>
        <taxon>Pseudomonadati</taxon>
        <taxon>Pseudomonadota</taxon>
        <taxon>Gammaproteobacteria</taxon>
        <taxon>Lysobacterales</taxon>
        <taxon>Rhodanobacteraceae</taxon>
        <taxon>Rhodanobacter</taxon>
    </lineage>
</organism>
<dbReference type="SUPFAM" id="SSF51735">
    <property type="entry name" value="NAD(P)-binding Rossmann-fold domains"/>
    <property type="match status" value="1"/>
</dbReference>
<dbReference type="EMBL" id="RCZO01000009">
    <property type="protein sequence ID" value="TPG05883.1"/>
    <property type="molecule type" value="Genomic_DNA"/>
</dbReference>
<name>A0A502BZE3_9GAMM</name>
<dbReference type="InterPro" id="IPR050425">
    <property type="entry name" value="NAD(P)_dehydrat-like"/>
</dbReference>
<dbReference type="InterPro" id="IPR036291">
    <property type="entry name" value="NAD(P)-bd_dom_sf"/>
</dbReference>
<dbReference type="Gene3D" id="3.40.50.720">
    <property type="entry name" value="NAD(P)-binding Rossmann-like Domain"/>
    <property type="match status" value="1"/>
</dbReference>
<comment type="similarity">
    <text evidence="2">Belongs to the NAD(P)-dependent epimerase/dehydratase family. Dihydroflavonol-4-reductase subfamily.</text>
</comment>
<comment type="caution">
    <text evidence="4">The sequence shown here is derived from an EMBL/GenBank/DDBJ whole genome shotgun (WGS) entry which is preliminary data.</text>
</comment>
<dbReference type="GO" id="GO:0016616">
    <property type="term" value="F:oxidoreductase activity, acting on the CH-OH group of donors, NAD or NADP as acceptor"/>
    <property type="evidence" value="ECO:0007669"/>
    <property type="project" value="TreeGrafter"/>
</dbReference>
<dbReference type="CDD" id="cd05227">
    <property type="entry name" value="AR_SDR_e"/>
    <property type="match status" value="1"/>
</dbReference>
<dbReference type="FunFam" id="3.40.50.720:FF:000336">
    <property type="entry name" value="Aldehyde reductase"/>
    <property type="match status" value="1"/>
</dbReference>
<dbReference type="AlphaFoldDB" id="A0A502BZE3"/>
<dbReference type="PANTHER" id="PTHR10366">
    <property type="entry name" value="NAD DEPENDENT EPIMERASE/DEHYDRATASE"/>
    <property type="match status" value="1"/>
</dbReference>
<dbReference type="PANTHER" id="PTHR10366:SF564">
    <property type="entry name" value="STEROL-4-ALPHA-CARBOXYLATE 3-DEHYDROGENASE, DECARBOXYLATING"/>
    <property type="match status" value="1"/>
</dbReference>
<dbReference type="Proteomes" id="UP000319486">
    <property type="component" value="Unassembled WGS sequence"/>
</dbReference>
<gene>
    <name evidence="4" type="ORF">EAH88_14645</name>
</gene>
<evidence type="ECO:0000313" key="4">
    <source>
        <dbReference type="EMBL" id="TPG05883.1"/>
    </source>
</evidence>